<organism evidence="11 12">
    <name type="scientific">Calicophoron daubneyi</name>
    <name type="common">Rumen fluke</name>
    <name type="synonym">Paramphistomum daubneyi</name>
    <dbReference type="NCBI Taxonomy" id="300641"/>
    <lineage>
        <taxon>Eukaryota</taxon>
        <taxon>Metazoa</taxon>
        <taxon>Spiralia</taxon>
        <taxon>Lophotrochozoa</taxon>
        <taxon>Platyhelminthes</taxon>
        <taxon>Trematoda</taxon>
        <taxon>Digenea</taxon>
        <taxon>Plagiorchiida</taxon>
        <taxon>Pronocephalata</taxon>
        <taxon>Paramphistomoidea</taxon>
        <taxon>Paramphistomidae</taxon>
        <taxon>Calicophoron</taxon>
    </lineage>
</organism>
<evidence type="ECO:0000256" key="5">
    <source>
        <dbReference type="ARBA" id="ARBA00023295"/>
    </source>
</evidence>
<dbReference type="InterPro" id="IPR001944">
    <property type="entry name" value="Glycoside_Hdrlase_35"/>
</dbReference>
<dbReference type="PIRSF" id="PIRSF006336">
    <property type="entry name" value="B-gal"/>
    <property type="match status" value="1"/>
</dbReference>
<evidence type="ECO:0000256" key="3">
    <source>
        <dbReference type="ARBA" id="ARBA00022801"/>
    </source>
</evidence>
<dbReference type="Pfam" id="PF01301">
    <property type="entry name" value="Glyco_hydro_35"/>
    <property type="match status" value="1"/>
</dbReference>
<feature type="transmembrane region" description="Helical" evidence="7">
    <location>
        <begin position="21"/>
        <end position="45"/>
    </location>
</feature>
<dbReference type="InterPro" id="IPR031330">
    <property type="entry name" value="Gly_Hdrlase_35_cat"/>
</dbReference>
<accession>A0AAV2T0I1</accession>
<dbReference type="GO" id="GO:0005975">
    <property type="term" value="P:carbohydrate metabolic process"/>
    <property type="evidence" value="ECO:0007669"/>
    <property type="project" value="InterPro"/>
</dbReference>
<feature type="domain" description="Beta-galactosidase 1-like first all-beta" evidence="9">
    <location>
        <begin position="439"/>
        <end position="556"/>
    </location>
</feature>
<evidence type="ECO:0000313" key="11">
    <source>
        <dbReference type="EMBL" id="CAL5129664.1"/>
    </source>
</evidence>
<feature type="domain" description="Glycoside hydrolase 35 catalytic" evidence="8">
    <location>
        <begin position="76"/>
        <end position="396"/>
    </location>
</feature>
<keyword evidence="5" id="KW-0326">Glycosidase</keyword>
<keyword evidence="3" id="KW-0378">Hydrolase</keyword>
<dbReference type="InterPro" id="IPR048913">
    <property type="entry name" value="BetaGal_gal-bd"/>
</dbReference>
<evidence type="ECO:0000256" key="6">
    <source>
        <dbReference type="RuleBase" id="RU003679"/>
    </source>
</evidence>
<protein>
    <recommendedName>
        <fullName evidence="13">Beta-galactosidase</fullName>
    </recommendedName>
</protein>
<comment type="similarity">
    <text evidence="1 6">Belongs to the glycosyl hydrolase 35 family.</text>
</comment>
<dbReference type="Pfam" id="PF21317">
    <property type="entry name" value="BetaGal_ABD_1"/>
    <property type="match status" value="1"/>
</dbReference>
<dbReference type="PANTHER" id="PTHR23421">
    <property type="entry name" value="BETA-GALACTOSIDASE RELATED"/>
    <property type="match status" value="1"/>
</dbReference>
<dbReference type="FunFam" id="3.20.20.80:FF:000017">
    <property type="entry name" value="Beta-galactosidase"/>
    <property type="match status" value="1"/>
</dbReference>
<comment type="caution">
    <text evidence="11">The sequence shown here is derived from an EMBL/GenBank/DDBJ whole genome shotgun (WGS) entry which is preliminary data.</text>
</comment>
<dbReference type="AlphaFoldDB" id="A0AAV2T0I1"/>
<evidence type="ECO:0000313" key="12">
    <source>
        <dbReference type="Proteomes" id="UP001497525"/>
    </source>
</evidence>
<reference evidence="11" key="1">
    <citation type="submission" date="2024-06" db="EMBL/GenBank/DDBJ databases">
        <authorList>
            <person name="Liu X."/>
            <person name="Lenzi L."/>
            <person name="Haldenby T S."/>
            <person name="Uol C."/>
        </authorList>
    </citation>
    <scope>NUCLEOTIDE SEQUENCE</scope>
</reference>
<keyword evidence="4" id="KW-0325">Glycoprotein</keyword>
<keyword evidence="7" id="KW-0812">Transmembrane</keyword>
<feature type="domain" description="Beta-galactosidase galactose-binding" evidence="10">
    <location>
        <begin position="600"/>
        <end position="658"/>
    </location>
</feature>
<dbReference type="InterPro" id="IPR008979">
    <property type="entry name" value="Galactose-bd-like_sf"/>
</dbReference>
<dbReference type="InterPro" id="IPR026283">
    <property type="entry name" value="B-gal_1-like"/>
</dbReference>
<dbReference type="InterPro" id="IPR017853">
    <property type="entry name" value="GH"/>
</dbReference>
<keyword evidence="7" id="KW-0472">Membrane</keyword>
<gene>
    <name evidence="11" type="ORF">CDAUBV1_LOCUS683</name>
</gene>
<dbReference type="EMBL" id="CAXLJL010000002">
    <property type="protein sequence ID" value="CAL5129664.1"/>
    <property type="molecule type" value="Genomic_DNA"/>
</dbReference>
<evidence type="ECO:0000259" key="9">
    <source>
        <dbReference type="Pfam" id="PF21317"/>
    </source>
</evidence>
<dbReference type="Proteomes" id="UP001497525">
    <property type="component" value="Unassembled WGS sequence"/>
</dbReference>
<dbReference type="Gene3D" id="3.20.20.80">
    <property type="entry name" value="Glycosidases"/>
    <property type="match status" value="1"/>
</dbReference>
<name>A0AAV2T0I1_CALDB</name>
<evidence type="ECO:0008006" key="13">
    <source>
        <dbReference type="Google" id="ProtNLM"/>
    </source>
</evidence>
<evidence type="ECO:0000256" key="1">
    <source>
        <dbReference type="ARBA" id="ARBA00009809"/>
    </source>
</evidence>
<dbReference type="PRINTS" id="PR00742">
    <property type="entry name" value="GLHYDRLASE35"/>
</dbReference>
<evidence type="ECO:0000256" key="4">
    <source>
        <dbReference type="ARBA" id="ARBA00023180"/>
    </source>
</evidence>
<sequence length="706" mass="79527">MMPDENVGTAGHGSAPQKSKFSLGLVATVVLVGAFASAIVLFSAFSTSSRITPQAYTIYEQKNGRNFSINHEDGVFSKDGEEYQIVSGSVHYFRTPPMYWEDRLSKIKAAGIEVIQTDVPWNFHEREDGQFYFEDIADLELFIYTAHRYDLLVIVRIGPYIGSDWSMGGLPPWLLRKYPHIRMRTSDKAFLVAVYKWFDVLLPKLKLHLYESGGPVIMIQIENGYGSFRACDRNYIGALNSMVRKKLGQNIIISTVDVNSRQALKCGSPLASNLATVSFGKFSGDADEKFTKLFEFQPNAPWFNSEYYTGWVDHWGLQRVKSSPEQVMLGLVKLITYSPRISVNIYMFHGGTTFGLWSAASSRPFITQSTSYDFNAPISEAGDTTPLYFMIRDAMARIKNISLPRVPENIPKTAYPEVRVQPVSHLLSETSEGILSRMPLSMEATGQYDGFLIYRIPFHRLADQVVRLKFKDLADYAYVYTANATLDIMAYHGSLSRTDKTLVFHFRTKFVTSDLLILVENAGYTTSYSEFITDPKGITGPVSADGRELTGWTMSSVCLTREPTKPCDTPLSEEMDKRLQDTFSGEIPRKKYWQVGSIHAGYLTVESSTALADTFVRPVDFKRGILIVNSHVVGRYNQLFGPQLCLYVPKEFLHVGRNIFIVIELDGLQDSETASTDQVPEGKVSILTFHKKMLFTEGRVNPNKQV</sequence>
<proteinExistence type="inferred from homology"/>
<evidence type="ECO:0000256" key="7">
    <source>
        <dbReference type="SAM" id="Phobius"/>
    </source>
</evidence>
<keyword evidence="2" id="KW-0732">Signal</keyword>
<dbReference type="Gene3D" id="2.60.120.260">
    <property type="entry name" value="Galactose-binding domain-like"/>
    <property type="match status" value="2"/>
</dbReference>
<evidence type="ECO:0000256" key="2">
    <source>
        <dbReference type="ARBA" id="ARBA00022729"/>
    </source>
</evidence>
<dbReference type="GO" id="GO:0004565">
    <property type="term" value="F:beta-galactosidase activity"/>
    <property type="evidence" value="ECO:0007669"/>
    <property type="project" value="InterPro"/>
</dbReference>
<dbReference type="SUPFAM" id="SSF51445">
    <property type="entry name" value="(Trans)glycosidases"/>
    <property type="match status" value="1"/>
</dbReference>
<keyword evidence="7" id="KW-1133">Transmembrane helix</keyword>
<dbReference type="SUPFAM" id="SSF49785">
    <property type="entry name" value="Galactose-binding domain-like"/>
    <property type="match status" value="1"/>
</dbReference>
<dbReference type="Pfam" id="PF21467">
    <property type="entry name" value="BetaGal_gal-bd"/>
    <property type="match status" value="1"/>
</dbReference>
<dbReference type="InterPro" id="IPR048912">
    <property type="entry name" value="BetaGal1-like_ABD1"/>
</dbReference>
<evidence type="ECO:0000259" key="8">
    <source>
        <dbReference type="Pfam" id="PF01301"/>
    </source>
</evidence>
<evidence type="ECO:0000259" key="10">
    <source>
        <dbReference type="Pfam" id="PF21467"/>
    </source>
</evidence>